<dbReference type="Gene3D" id="3.30.2090.10">
    <property type="entry name" value="Multidrug efflux transporter AcrB TolC docking domain, DN and DC subdomains"/>
    <property type="match status" value="2"/>
</dbReference>
<sequence length="1026" mass="112493">MHKLTQFAIENSRFTILWLLAIFVGGIATYQNQPRQEDPQVTLRVGNVVAQFPGLSPERMEQLVTKPIEAAIKQIPEIETIDTVTMTGLTIVTPRIAPNHSELEPIWAELRVKMDDLIRHLPKGVHGPFVNDDFGQVAVATLALTGGDYTMVELYEIATDLNDELSSLPLVSKVKLYGIQDERIWVELNPEFLEQVGLSVGDVSTTINAQNLVLPGGTVSADNQRIVIEPSGDFNSLSELENLPLKTPAGGLVYLQDIAVIHRAYVDPPETLAFYNGKSAIVLGVSMTNGSNVVAMGKQLVDELLLIRQRLPVGMDLDVAVFQPDLVETSVNSAFNNLLQTMLVVLMVVLLFLGWRAGLIVGLMVPLTILATLTGMSFTEIELHRVSIAAIIVSLGLLVDNSVVIIEDIRRRLDLGEGPLPAVLQAPKTLALPLLTSSLTTVLAFVPLLLISDAIGEFLRSLGQVVTLALLLSWLISVTVAPALYYWFLTGKAKTTRTPSIAASSISGNDSNYRFYRYCLEFILQHRLAFILALLGALIISLSMFSLVKQRSLGPSERNQFSVYLDLPAGYDITATKESAETLMRYLLNKSYNPEVTDVVGYVGTGGPRFFLALSPNDPQPNKAFFVVNTASYQQVDTVMKRAQQYIVEGLPLATGRAELLFLGTAPLGTVEYRISGPEIGTLRQLGQQVSNAFYEIDSIQAVRNDWENPVLKIRVEIDQDRARHSGVTSEVIARTLSGYYDGEAVTVFREREKNIPIIMRAQPNMRDTIDGLRTVEVPSSNGTFIPLMQFADFSGSIEPSKIVRHNQERTLTIAAKHPKLTAVELNALMQEKLTSLALPAGYTIELDGEIKGAEKSRAALFQYAPQALFGVFVLLILQFGSFRRVGIILSAIPLILIGAIWGLLVFEAYFDFTGMLGLFSLAGILINNGIVLIDLIDKKRKDIPDVDQAVIAAAIERARPIIMTTLTTIVGLVPLALFGGEFWYGMAIVIMCGLGCGTLLTLGYVPVIYSLLFNKNIRLSAQPQP</sequence>
<name>A0A9J6RL28_9GAMM</name>
<dbReference type="PRINTS" id="PR00702">
    <property type="entry name" value="ACRIFLAVINRP"/>
</dbReference>
<feature type="transmembrane region" description="Helical" evidence="1">
    <location>
        <begin position="360"/>
        <end position="379"/>
    </location>
</feature>
<dbReference type="Proteomes" id="UP001069090">
    <property type="component" value="Unassembled WGS sequence"/>
</dbReference>
<dbReference type="PANTHER" id="PTHR32063">
    <property type="match status" value="1"/>
</dbReference>
<dbReference type="RefSeq" id="WP_258331348.1">
    <property type="nucleotide sequence ID" value="NZ_JAPTGG010000005.1"/>
</dbReference>
<dbReference type="GO" id="GO:0005886">
    <property type="term" value="C:plasma membrane"/>
    <property type="evidence" value="ECO:0007669"/>
    <property type="project" value="TreeGrafter"/>
</dbReference>
<dbReference type="SUPFAM" id="SSF82693">
    <property type="entry name" value="Multidrug efflux transporter AcrB pore domain, PN1, PN2, PC1 and PC2 subdomains"/>
    <property type="match status" value="2"/>
</dbReference>
<keyword evidence="3" id="KW-1185">Reference proteome</keyword>
<dbReference type="SUPFAM" id="SSF82866">
    <property type="entry name" value="Multidrug efflux transporter AcrB transmembrane domain"/>
    <property type="match status" value="2"/>
</dbReference>
<feature type="transmembrane region" description="Helical" evidence="1">
    <location>
        <begin position="888"/>
        <end position="911"/>
    </location>
</feature>
<feature type="transmembrane region" description="Helical" evidence="1">
    <location>
        <begin position="917"/>
        <end position="937"/>
    </location>
</feature>
<accession>A0A9J6RL28</accession>
<dbReference type="PANTHER" id="PTHR32063:SF18">
    <property type="entry name" value="CATION EFFLUX SYSTEM PROTEIN"/>
    <property type="match status" value="1"/>
</dbReference>
<evidence type="ECO:0000313" key="3">
    <source>
        <dbReference type="Proteomes" id="UP001069090"/>
    </source>
</evidence>
<dbReference type="EMBL" id="JAPTGG010000005">
    <property type="protein sequence ID" value="MCZ0865203.1"/>
    <property type="molecule type" value="Genomic_DNA"/>
</dbReference>
<feature type="transmembrane region" description="Helical" evidence="1">
    <location>
        <begin position="334"/>
        <end position="353"/>
    </location>
</feature>
<evidence type="ECO:0000313" key="2">
    <source>
        <dbReference type="EMBL" id="MCZ0865203.1"/>
    </source>
</evidence>
<dbReference type="Gene3D" id="3.30.70.1430">
    <property type="entry name" value="Multidrug efflux transporter AcrB pore domain"/>
    <property type="match status" value="2"/>
</dbReference>
<feature type="transmembrane region" description="Helical" evidence="1">
    <location>
        <begin position="861"/>
        <end position="881"/>
    </location>
</feature>
<dbReference type="Pfam" id="PF00873">
    <property type="entry name" value="ACR_tran"/>
    <property type="match status" value="1"/>
</dbReference>
<feature type="transmembrane region" description="Helical" evidence="1">
    <location>
        <begin position="12"/>
        <end position="30"/>
    </location>
</feature>
<comment type="caution">
    <text evidence="2">The sequence shown here is derived from an EMBL/GenBank/DDBJ whole genome shotgun (WGS) entry which is preliminary data.</text>
</comment>
<dbReference type="Gene3D" id="1.20.1640.10">
    <property type="entry name" value="Multidrug efflux transporter AcrB transmembrane domain"/>
    <property type="match status" value="2"/>
</dbReference>
<keyword evidence="1" id="KW-1133">Transmembrane helix</keyword>
<evidence type="ECO:0000256" key="1">
    <source>
        <dbReference type="SAM" id="Phobius"/>
    </source>
</evidence>
<keyword evidence="1" id="KW-0472">Membrane</keyword>
<proteinExistence type="predicted"/>
<protein>
    <submittedName>
        <fullName evidence="2">Efflux RND transporter permease subunit</fullName>
    </submittedName>
</protein>
<dbReference type="AlphaFoldDB" id="A0A9J6RL28"/>
<dbReference type="InterPro" id="IPR001036">
    <property type="entry name" value="Acrflvin-R"/>
</dbReference>
<feature type="transmembrane region" description="Helical" evidence="1">
    <location>
        <begin position="385"/>
        <end position="409"/>
    </location>
</feature>
<dbReference type="Gene3D" id="3.30.70.1320">
    <property type="entry name" value="Multidrug efflux transporter AcrB pore domain like"/>
    <property type="match status" value="1"/>
</dbReference>
<feature type="transmembrane region" description="Helical" evidence="1">
    <location>
        <begin position="462"/>
        <end position="488"/>
    </location>
</feature>
<dbReference type="GO" id="GO:0042910">
    <property type="term" value="F:xenobiotic transmembrane transporter activity"/>
    <property type="evidence" value="ECO:0007669"/>
    <property type="project" value="TreeGrafter"/>
</dbReference>
<feature type="transmembrane region" description="Helical" evidence="1">
    <location>
        <begin position="528"/>
        <end position="548"/>
    </location>
</feature>
<dbReference type="Gene3D" id="3.30.70.1440">
    <property type="entry name" value="Multidrug efflux transporter AcrB pore domain"/>
    <property type="match status" value="1"/>
</dbReference>
<feature type="transmembrane region" description="Helical" evidence="1">
    <location>
        <begin position="958"/>
        <end position="978"/>
    </location>
</feature>
<feature type="transmembrane region" description="Helical" evidence="1">
    <location>
        <begin position="430"/>
        <end position="450"/>
    </location>
</feature>
<reference evidence="2 3" key="1">
    <citation type="submission" date="2022-12" db="EMBL/GenBank/DDBJ databases">
        <title>Dasania phycosphaerae sp. nov., isolated from particulate material of the south coast of Korea.</title>
        <authorList>
            <person name="Jiang Y."/>
        </authorList>
    </citation>
    <scope>NUCLEOTIDE SEQUENCE [LARGE SCALE GENOMIC DNA]</scope>
    <source>
        <strain evidence="2 3">GY-19</strain>
    </source>
</reference>
<dbReference type="InterPro" id="IPR027463">
    <property type="entry name" value="AcrB_DN_DC_subdom"/>
</dbReference>
<gene>
    <name evidence="2" type="ORF">O0V09_08335</name>
</gene>
<dbReference type="SUPFAM" id="SSF82714">
    <property type="entry name" value="Multidrug efflux transporter AcrB TolC docking domain, DN and DC subdomains"/>
    <property type="match status" value="2"/>
</dbReference>
<organism evidence="2 3">
    <name type="scientific">Dasania phycosphaerae</name>
    <dbReference type="NCBI Taxonomy" id="2950436"/>
    <lineage>
        <taxon>Bacteria</taxon>
        <taxon>Pseudomonadati</taxon>
        <taxon>Pseudomonadota</taxon>
        <taxon>Gammaproteobacteria</taxon>
        <taxon>Cellvibrionales</taxon>
        <taxon>Spongiibacteraceae</taxon>
        <taxon>Dasania</taxon>
    </lineage>
</organism>
<keyword evidence="1" id="KW-0812">Transmembrane</keyword>
<feature type="transmembrane region" description="Helical" evidence="1">
    <location>
        <begin position="984"/>
        <end position="1013"/>
    </location>
</feature>